<reference evidence="1 2" key="1">
    <citation type="submission" date="2015-08" db="EMBL/GenBank/DDBJ databases">
        <title>Next Generation Sequencing and Analysis of the Genome of Puccinia sorghi L Schw, the Causal Agent of Maize Common Rust.</title>
        <authorList>
            <person name="Rochi L."/>
            <person name="Burguener G."/>
            <person name="Darino M."/>
            <person name="Turjanski A."/>
            <person name="Kreff E."/>
            <person name="Dieguez M.J."/>
            <person name="Sacco F."/>
        </authorList>
    </citation>
    <scope>NUCLEOTIDE SEQUENCE [LARGE SCALE GENOMIC DNA]</scope>
    <source>
        <strain evidence="1 2">RO10H11247</strain>
    </source>
</reference>
<evidence type="ECO:0000313" key="2">
    <source>
        <dbReference type="Proteomes" id="UP000037035"/>
    </source>
</evidence>
<gene>
    <name evidence="1" type="ORF">VP01_1742g2</name>
</gene>
<name>A0A0L6VFR8_9BASI</name>
<dbReference type="Proteomes" id="UP000037035">
    <property type="component" value="Unassembled WGS sequence"/>
</dbReference>
<dbReference type="AlphaFoldDB" id="A0A0L6VFR8"/>
<protein>
    <submittedName>
        <fullName evidence="1">Uncharacterized protein</fullName>
    </submittedName>
</protein>
<comment type="caution">
    <text evidence="1">The sequence shown here is derived from an EMBL/GenBank/DDBJ whole genome shotgun (WGS) entry which is preliminary data.</text>
</comment>
<accession>A0A0L6VFR8</accession>
<proteinExistence type="predicted"/>
<evidence type="ECO:0000313" key="1">
    <source>
        <dbReference type="EMBL" id="KNZ59387.1"/>
    </source>
</evidence>
<dbReference type="EMBL" id="LAVV01006551">
    <property type="protein sequence ID" value="KNZ59387.1"/>
    <property type="molecule type" value="Genomic_DNA"/>
</dbReference>
<organism evidence="1 2">
    <name type="scientific">Puccinia sorghi</name>
    <dbReference type="NCBI Taxonomy" id="27349"/>
    <lineage>
        <taxon>Eukaryota</taxon>
        <taxon>Fungi</taxon>
        <taxon>Dikarya</taxon>
        <taxon>Basidiomycota</taxon>
        <taxon>Pucciniomycotina</taxon>
        <taxon>Pucciniomycetes</taxon>
        <taxon>Pucciniales</taxon>
        <taxon>Pucciniaceae</taxon>
        <taxon>Puccinia</taxon>
    </lineage>
</organism>
<keyword evidence="2" id="KW-1185">Reference proteome</keyword>
<dbReference type="VEuPathDB" id="FungiDB:VP01_1742g2"/>
<sequence>MVEINHRQIGSRVPLIFDLIILVSPQNIGTTKICLAFLRLVICHKVFTTIQGTPCTWEIIDRRLQHLGTKTRVFQFLFAELIIQKDEALFNGRQHINDIDPHEICLPLDGRCLSIIGISLFSPISQLIRLFCCHCSVEFLTKSYKCVFLLCSYPNSHCTMHQNEKVIILSIFCCQRQEYKTEKKCTKPPTSFEHHKAGPMWRLKEAKKLAAIGRNGHPLIQMRTAATCGGRKSRRDNPVGRLVVAEQGLVCRLFLFFFCESTGFLVEIYIYIYGIILLDHSSSTNKQVGYKLGLTTPAPGAFHPHESLGGGAPKWSKYTMGMKLKTIYNTQHKGHVITGLRTIQLKEESWKLISKIQECSVEKSKDVTYFNSYTTTQYSPIFRLVFTPSPVTSIQNLRYSPPRMTRCDKCSTHPHPFPPQHPLPISYMACSPKHFLVVMRGHDAVRYITYRVWKPYLQYYTNFTLSKLTHNLGSQTEPKEQLSFLHMIWELKITLTATACCDNISEPHLMSDSNELTTYKILLNISTTISLTGFTTIHQFENMLALHKFGGWCISPKNRTFEELVLDTAFPNLEAMNNMSFGIGSAPCLMPQGNFIFHIGSFPEMEAAELVWLTSHMRLSLLINAPTTSSSDPKGLHRLSSMSLLNPYYVMHLAGAGCMRLLRPLDHSANPSSSSQLPSCLKLSSQLHLHLPPSCFLTNSHSQRNTHSLKPPSQPTLPPRAVSCFNQVSAKKKKKKKNRIKITQSLLLLVYHKTNVLNSKC</sequence>